<evidence type="ECO:0000256" key="4">
    <source>
        <dbReference type="PIRSR" id="PIRSR006325-1"/>
    </source>
</evidence>
<dbReference type="SUPFAM" id="SSF53335">
    <property type="entry name" value="S-adenosyl-L-methionine-dependent methyltransferases"/>
    <property type="match status" value="1"/>
</dbReference>
<dbReference type="GO" id="GO:0002098">
    <property type="term" value="P:tRNA wobble uridine modification"/>
    <property type="evidence" value="ECO:0007669"/>
    <property type="project" value="InterPro"/>
</dbReference>
<feature type="binding site" evidence="3 4">
    <location>
        <begin position="63"/>
        <end position="65"/>
    </location>
    <ligand>
        <name>S-adenosyl-L-methionine</name>
        <dbReference type="ChEBI" id="CHEBI:59789"/>
    </ligand>
</feature>
<evidence type="ECO:0000256" key="3">
    <source>
        <dbReference type="HAMAP-Rule" id="MF_01589"/>
    </source>
</evidence>
<dbReference type="NCBIfam" id="TIGR00740">
    <property type="entry name" value="carboxy-S-adenosyl-L-methionine synthase CmoA"/>
    <property type="match status" value="1"/>
</dbReference>
<comment type="function">
    <text evidence="3">Catalyzes the conversion of S-adenosyl-L-methionine (SAM) to carboxy-S-adenosyl-L-methionine (Cx-SAM).</text>
</comment>
<dbReference type="EC" id="2.1.3.-" evidence="3"/>
<evidence type="ECO:0000256" key="2">
    <source>
        <dbReference type="ARBA" id="ARBA00022691"/>
    </source>
</evidence>
<keyword evidence="2 3" id="KW-0949">S-adenosyl-L-methionine</keyword>
<dbReference type="PANTHER" id="PTHR43861">
    <property type="entry name" value="TRANS-ACONITATE 2-METHYLTRANSFERASE-RELATED"/>
    <property type="match status" value="1"/>
</dbReference>
<comment type="caution">
    <text evidence="6">The sequence shown here is derived from an EMBL/GenBank/DDBJ whole genome shotgun (WGS) entry which is preliminary data.</text>
</comment>
<feature type="domain" description="Methyltransferase" evidence="5">
    <location>
        <begin position="59"/>
        <end position="157"/>
    </location>
</feature>
<sequence length="252" mass="29299">MTRDRVFAVKRRQIQPFSFNREVAEVFEDMLVRSVPLYRESIRRQAELARRFYQPRTRIYDLGCSHGNFGVRLQALFMQTSFTLVGVDTSRPMLEKYRNRLAPPEPGRCIHLVCGRMEDIRITNASVVVINLTLQFLNPSKRENLIQQIFSGMVPGGILLLMEKTVHPEPALHHLQLDVYQQFKRENGYSDLEISQKRDALEKVLIPDTLDTQFQRLHRAGFSQVDVWLKWFNFSAIMAVKQGGTPGVFMDR</sequence>
<gene>
    <name evidence="3 6" type="primary">cmoA</name>
    <name evidence="6" type="ORF">H0S81_09895</name>
</gene>
<dbReference type="GO" id="GO:1904047">
    <property type="term" value="F:S-adenosyl-L-methionine binding"/>
    <property type="evidence" value="ECO:0007669"/>
    <property type="project" value="UniProtKB-UniRule"/>
</dbReference>
<protein>
    <recommendedName>
        <fullName evidence="3">Carboxy-S-adenosyl-L-methionine synthase</fullName>
        <shortName evidence="3">Cx-SAM synthase</shortName>
        <ecNumber evidence="3">2.1.3.-</ecNumber>
    </recommendedName>
</protein>
<reference evidence="6" key="1">
    <citation type="submission" date="2020-07" db="EMBL/GenBank/DDBJ databases">
        <title>Severe corrosion of carbon steel in oil field produced water can be linked to methanogenic archaea containing a special type of NiFe hydrogenase.</title>
        <authorList>
            <person name="Lahme S."/>
            <person name="Mand J."/>
            <person name="Longwell J."/>
            <person name="Smith R."/>
            <person name="Enning D."/>
        </authorList>
    </citation>
    <scope>NUCLEOTIDE SEQUENCE</scope>
    <source>
        <strain evidence="6">MIC098Bin6</strain>
    </source>
</reference>
<organism evidence="6 7">
    <name type="scientific">Desulfotignum balticum</name>
    <dbReference type="NCBI Taxonomy" id="115781"/>
    <lineage>
        <taxon>Bacteria</taxon>
        <taxon>Pseudomonadati</taxon>
        <taxon>Thermodesulfobacteriota</taxon>
        <taxon>Desulfobacteria</taxon>
        <taxon>Desulfobacterales</taxon>
        <taxon>Desulfobacteraceae</taxon>
        <taxon>Desulfotignum</taxon>
    </lineage>
</organism>
<keyword evidence="1 3" id="KW-0808">Transferase</keyword>
<dbReference type="Pfam" id="PF13649">
    <property type="entry name" value="Methyltransf_25"/>
    <property type="match status" value="1"/>
</dbReference>
<dbReference type="PIRSF" id="PIRSF006325">
    <property type="entry name" value="MeTrfase_bac"/>
    <property type="match status" value="1"/>
</dbReference>
<feature type="binding site" evidence="3 4">
    <location>
        <position position="131"/>
    </location>
    <ligand>
        <name>S-adenosyl-L-methionine</name>
        <dbReference type="ChEBI" id="CHEBI:59789"/>
    </ligand>
</feature>
<feature type="binding site" evidence="3">
    <location>
        <position position="198"/>
    </location>
    <ligand>
        <name>S-adenosyl-L-methionine</name>
        <dbReference type="ChEBI" id="CHEBI:59789"/>
    </ligand>
</feature>
<evidence type="ECO:0000259" key="5">
    <source>
        <dbReference type="Pfam" id="PF13649"/>
    </source>
</evidence>
<dbReference type="CDD" id="cd02440">
    <property type="entry name" value="AdoMet_MTases"/>
    <property type="match status" value="1"/>
</dbReference>
<evidence type="ECO:0000256" key="1">
    <source>
        <dbReference type="ARBA" id="ARBA00022679"/>
    </source>
</evidence>
<dbReference type="InterPro" id="IPR005271">
    <property type="entry name" value="CmoA"/>
</dbReference>
<accession>A0A931CWJ2</accession>
<evidence type="ECO:0000313" key="6">
    <source>
        <dbReference type="EMBL" id="MBG0780220.1"/>
    </source>
</evidence>
<comment type="similarity">
    <text evidence="3">Belongs to the class I-like SAM-binding methyltransferase superfamily. Cx-SAM synthase family.</text>
</comment>
<dbReference type="PANTHER" id="PTHR43861:SF2">
    <property type="entry name" value="CARBOXY-S-ADENOSYL-L-METHIONINE SYNTHASE"/>
    <property type="match status" value="1"/>
</dbReference>
<comment type="caution">
    <text evidence="3">Lacks conserved residue(s) required for the propagation of feature annotation.</text>
</comment>
<comment type="catalytic activity">
    <reaction evidence="3">
        <text>prephenate + S-adenosyl-L-methionine = carboxy-S-adenosyl-L-methionine + 3-phenylpyruvate + H2O</text>
        <dbReference type="Rhea" id="RHEA:51692"/>
        <dbReference type="ChEBI" id="CHEBI:15377"/>
        <dbReference type="ChEBI" id="CHEBI:18005"/>
        <dbReference type="ChEBI" id="CHEBI:29934"/>
        <dbReference type="ChEBI" id="CHEBI:59789"/>
        <dbReference type="ChEBI" id="CHEBI:134278"/>
    </reaction>
</comment>
<proteinExistence type="inferred from homology"/>
<feature type="binding site" evidence="3 4">
    <location>
        <position position="38"/>
    </location>
    <ligand>
        <name>S-adenosyl-L-methionine</name>
        <dbReference type="ChEBI" id="CHEBI:59789"/>
    </ligand>
</feature>
<dbReference type="InterPro" id="IPR041698">
    <property type="entry name" value="Methyltransf_25"/>
</dbReference>
<dbReference type="Proteomes" id="UP000706172">
    <property type="component" value="Unassembled WGS sequence"/>
</dbReference>
<dbReference type="GO" id="GO:0016743">
    <property type="term" value="F:carboxyl- or carbamoyltransferase activity"/>
    <property type="evidence" value="ECO:0007669"/>
    <property type="project" value="UniProtKB-UniRule"/>
</dbReference>
<dbReference type="InterPro" id="IPR029063">
    <property type="entry name" value="SAM-dependent_MTases_sf"/>
</dbReference>
<dbReference type="AlphaFoldDB" id="A0A931CWJ2"/>
<dbReference type="Gene3D" id="3.40.50.150">
    <property type="entry name" value="Vaccinia Virus protein VP39"/>
    <property type="match status" value="1"/>
</dbReference>
<dbReference type="HAMAP" id="MF_01589">
    <property type="entry name" value="Cx_SAM_synthase"/>
    <property type="match status" value="1"/>
</dbReference>
<dbReference type="EMBL" id="JACCQK010000627">
    <property type="protein sequence ID" value="MBG0780220.1"/>
    <property type="molecule type" value="Genomic_DNA"/>
</dbReference>
<evidence type="ECO:0000313" key="7">
    <source>
        <dbReference type="Proteomes" id="UP000706172"/>
    </source>
</evidence>
<name>A0A931CWJ2_9BACT</name>